<name>A0A9W8ILJ1_9FUNG</name>
<dbReference type="Pfam" id="PF09758">
    <property type="entry name" value="FPL"/>
    <property type="match status" value="1"/>
</dbReference>
<feature type="region of interest" description="Disordered" evidence="2">
    <location>
        <begin position="471"/>
        <end position="496"/>
    </location>
</feature>
<reference evidence="4" key="1">
    <citation type="submission" date="2022-07" db="EMBL/GenBank/DDBJ databases">
        <title>Phylogenomic reconstructions and comparative analyses of Kickxellomycotina fungi.</title>
        <authorList>
            <person name="Reynolds N.K."/>
            <person name="Stajich J.E."/>
            <person name="Barry K."/>
            <person name="Grigoriev I.V."/>
            <person name="Crous P."/>
            <person name="Smith M.E."/>
        </authorList>
    </citation>
    <scope>NUCLEOTIDE SEQUENCE</scope>
    <source>
        <strain evidence="4">RSA 476</strain>
    </source>
</reference>
<proteinExistence type="predicted"/>
<dbReference type="EMBL" id="JANBUY010000136">
    <property type="protein sequence ID" value="KAJ2863119.1"/>
    <property type="molecule type" value="Genomic_DNA"/>
</dbReference>
<dbReference type="GO" id="GO:0005770">
    <property type="term" value="C:late endosome"/>
    <property type="evidence" value="ECO:0007669"/>
    <property type="project" value="TreeGrafter"/>
</dbReference>
<dbReference type="GO" id="GO:0007034">
    <property type="term" value="P:vacuolar transport"/>
    <property type="evidence" value="ECO:0007669"/>
    <property type="project" value="TreeGrafter"/>
</dbReference>
<dbReference type="InterPro" id="IPR019155">
    <property type="entry name" value="CLEC16A/TT9_N"/>
</dbReference>
<sequence length="924" mass="101153">MFGHFFGKLGIQQQTQPSNATSEAAKWRQQILVLGEYLGGVRLGSGSRKRIVESVRLVSEAAVWSDRRCPELLSVIIDSGLPKSLLRLLREQQQRTEIKQEKATAVTVQILQTLSIILDGVSDTHFLQALLADGFVNDLIGAPVDLDCEEVLAYYVAFLKALSLKLTSSTIHYFFINQLESPTFPLFTTAIALFDHPDSMVRVAVRAITLNVIRINDPDALEFLLGAPACAHFWGQVMHAIKDCCDDAFRLLVDMPQDGTASWAAVDQVLENHMGLLAYVNDVCALGVDRINRRIALEFSDRILTRTYIHAIDVGWRANATPEETLYMQVVTLCLAHFFAIVRYSPLLADTVAALFTAQEEQQQQQQQQQNHAVDSEDDTGSANSPRIYQRRPHRPVLSPVIQSQQSNHNPFIPSPFEPSRTLMPWLCVALEVLDNKAISPTVLVKSVLTPRRMLRTRALLESLTGGAALAPDDWRSDSAQSTLSSQTPHSLAGELTTANPLLPPLTQVIVTAMVHILADSPPSHTWPTVCLAAHVLAQLARSSRGHVILDPSLAEELVNAQRQHSAELRAMLMSVDELTESDDTDSEHSSNSSSTSASATTVMSWKVLVKCLFDFANSSADTLRNKIQSESRHTFALHPTSKPQLPLTSKPLLHPTSKPLLHPTSKSLLPPISALSPFDNSGAPQDVVLAANLHQAHCLKRLVAASPNGAIDSHSAPVQAKGLYAADLHRWLGAHASAAVLDSKGKDDLLWRATTIIDNATKHALPKKAMRLGFSASVTCLDGVLVIRQATNGAGDIVELIWPMADLVVTKVLDEPTDAGHLPTLRLADTMFPPLFFPALPQSMGGIPTLSLLTLSLSPPLVPLSTSPTKRLHYAYLGPHRSLDISLRFRDAMECADVLGMLQRHIVVSRKALADIYLKHNVI</sequence>
<feature type="domain" description="FPL" evidence="3">
    <location>
        <begin position="56"/>
        <end position="212"/>
    </location>
</feature>
<dbReference type="PANTHER" id="PTHR21481">
    <property type="entry name" value="PROTEIN CLEC16A"/>
    <property type="match status" value="1"/>
</dbReference>
<keyword evidence="1" id="KW-0072">Autophagy</keyword>
<dbReference type="GO" id="GO:1901096">
    <property type="term" value="P:regulation of autophagosome maturation"/>
    <property type="evidence" value="ECO:0007669"/>
    <property type="project" value="TreeGrafter"/>
</dbReference>
<feature type="region of interest" description="Disordered" evidence="2">
    <location>
        <begin position="363"/>
        <end position="390"/>
    </location>
</feature>
<dbReference type="GO" id="GO:0016197">
    <property type="term" value="P:endosomal transport"/>
    <property type="evidence" value="ECO:0007669"/>
    <property type="project" value="TreeGrafter"/>
</dbReference>
<dbReference type="Proteomes" id="UP001140074">
    <property type="component" value="Unassembled WGS sequence"/>
</dbReference>
<comment type="caution">
    <text evidence="4">The sequence shown here is derived from an EMBL/GenBank/DDBJ whole genome shotgun (WGS) entry which is preliminary data.</text>
</comment>
<feature type="compositionally biased region" description="Polar residues" evidence="2">
    <location>
        <begin position="478"/>
        <end position="490"/>
    </location>
</feature>
<dbReference type="AlphaFoldDB" id="A0A9W8ILJ1"/>
<evidence type="ECO:0000259" key="3">
    <source>
        <dbReference type="Pfam" id="PF09758"/>
    </source>
</evidence>
<keyword evidence="5" id="KW-1185">Reference proteome</keyword>
<evidence type="ECO:0000256" key="1">
    <source>
        <dbReference type="ARBA" id="ARBA00023006"/>
    </source>
</evidence>
<dbReference type="InterPro" id="IPR039272">
    <property type="entry name" value="CLEC16A/TT9"/>
</dbReference>
<evidence type="ECO:0000256" key="2">
    <source>
        <dbReference type="SAM" id="MobiDB-lite"/>
    </source>
</evidence>
<dbReference type="PANTHER" id="PTHR21481:SF0">
    <property type="entry name" value="PROTEIN CLEC16A"/>
    <property type="match status" value="1"/>
</dbReference>
<accession>A0A9W8ILJ1</accession>
<organism evidence="4 5">
    <name type="scientific">Coemansia aciculifera</name>
    <dbReference type="NCBI Taxonomy" id="417176"/>
    <lineage>
        <taxon>Eukaryota</taxon>
        <taxon>Fungi</taxon>
        <taxon>Fungi incertae sedis</taxon>
        <taxon>Zoopagomycota</taxon>
        <taxon>Kickxellomycotina</taxon>
        <taxon>Kickxellomycetes</taxon>
        <taxon>Kickxellales</taxon>
        <taxon>Kickxellaceae</taxon>
        <taxon>Coemansia</taxon>
    </lineage>
</organism>
<evidence type="ECO:0000313" key="4">
    <source>
        <dbReference type="EMBL" id="KAJ2863119.1"/>
    </source>
</evidence>
<evidence type="ECO:0000313" key="5">
    <source>
        <dbReference type="Proteomes" id="UP001140074"/>
    </source>
</evidence>
<dbReference type="GO" id="GO:0006914">
    <property type="term" value="P:autophagy"/>
    <property type="evidence" value="ECO:0007669"/>
    <property type="project" value="UniProtKB-KW"/>
</dbReference>
<protein>
    <submittedName>
        <fullName evidence="4">Protein CL16A</fullName>
    </submittedName>
</protein>
<dbReference type="GO" id="GO:0005794">
    <property type="term" value="C:Golgi apparatus"/>
    <property type="evidence" value="ECO:0007669"/>
    <property type="project" value="TreeGrafter"/>
</dbReference>
<gene>
    <name evidence="4" type="primary">CLEC16A</name>
    <name evidence="4" type="ORF">GGH94_003820</name>
</gene>